<comment type="caution">
    <text evidence="1">The sequence shown here is derived from an EMBL/GenBank/DDBJ whole genome shotgun (WGS) entry which is preliminary data.</text>
</comment>
<dbReference type="AlphaFoldDB" id="A0A1G4IJU2"/>
<evidence type="ECO:0000313" key="2">
    <source>
        <dbReference type="Proteomes" id="UP000195570"/>
    </source>
</evidence>
<dbReference type="EMBL" id="CZPT02001910">
    <property type="protein sequence ID" value="SCU72784.1"/>
    <property type="molecule type" value="Genomic_DNA"/>
</dbReference>
<organism evidence="1 2">
    <name type="scientific">Trypanosoma equiperdum</name>
    <dbReference type="NCBI Taxonomy" id="5694"/>
    <lineage>
        <taxon>Eukaryota</taxon>
        <taxon>Discoba</taxon>
        <taxon>Euglenozoa</taxon>
        <taxon>Kinetoplastea</taxon>
        <taxon>Metakinetoplastina</taxon>
        <taxon>Trypanosomatida</taxon>
        <taxon>Trypanosomatidae</taxon>
        <taxon>Trypanosoma</taxon>
    </lineage>
</organism>
<name>A0A1G4IJU2_TRYEQ</name>
<proteinExistence type="predicted"/>
<protein>
    <submittedName>
        <fullName evidence="1">Uncharacterized protein</fullName>
    </submittedName>
</protein>
<gene>
    <name evidence="1" type="ORF">TEOVI_000436800</name>
</gene>
<sequence>MTELLSAGEVQHPCGWAFAFPFVKRVPPAKLVRLLGTATLLDRIRENDPTLRSVRLDYELLPREEIMQALLGNNTISSVVIARVIPRNSTGTDFARFLESLYHLPLRSVQVQDGEKLPSSYLNHLLYLVEYCSGVGKACKWTDGKCYAGADLNTGNTTTEINDAEEFNGNNSREDVDSEVLDYKRGAVLEFVDFSGCRLTVRQAQWLGDILFHRRCTLRHVNACECRLGNGGVRALLRRVNTSPRLKAASIAEGSVVPLDMIELRWNGVTEDESIRNFVDVVERSPDCWTCMTVYGNYISPHMYTRCEAQVVKAKRLMEEERLKRREIPTNVEVAQPDGRLSSEKGTSCSPRRYFVDLLTSVAGEVDFVCPSLRAVSSLLHEEP</sequence>
<accession>A0A1G4IJU2</accession>
<dbReference type="SUPFAM" id="SSF52047">
    <property type="entry name" value="RNI-like"/>
    <property type="match status" value="1"/>
</dbReference>
<reference evidence="1" key="1">
    <citation type="submission" date="2016-09" db="EMBL/GenBank/DDBJ databases">
        <authorList>
            <person name="Hebert L."/>
            <person name="Moumen B."/>
        </authorList>
    </citation>
    <scope>NUCLEOTIDE SEQUENCE [LARGE SCALE GENOMIC DNA]</scope>
    <source>
        <strain evidence="1">OVI</strain>
    </source>
</reference>
<dbReference type="InterPro" id="IPR032675">
    <property type="entry name" value="LRR_dom_sf"/>
</dbReference>
<dbReference type="VEuPathDB" id="TriTrypDB:TEOVI_000436800"/>
<dbReference type="Proteomes" id="UP000195570">
    <property type="component" value="Unassembled WGS sequence"/>
</dbReference>
<dbReference type="RefSeq" id="XP_067083244.1">
    <property type="nucleotide sequence ID" value="XM_067227143.1"/>
</dbReference>
<keyword evidence="2" id="KW-1185">Reference proteome</keyword>
<dbReference type="GeneID" id="92378308"/>
<dbReference type="Gene3D" id="3.80.10.10">
    <property type="entry name" value="Ribonuclease Inhibitor"/>
    <property type="match status" value="1"/>
</dbReference>
<evidence type="ECO:0000313" key="1">
    <source>
        <dbReference type="EMBL" id="SCU72784.1"/>
    </source>
</evidence>